<keyword evidence="1" id="KW-1133">Transmembrane helix</keyword>
<evidence type="ECO:0000313" key="3">
    <source>
        <dbReference type="Proteomes" id="UP000029224"/>
    </source>
</evidence>
<gene>
    <name evidence="2" type="ORF">JCM19240_2744</name>
</gene>
<dbReference type="AlphaFoldDB" id="A0A090T9L4"/>
<keyword evidence="1" id="KW-0472">Membrane</keyword>
<protein>
    <submittedName>
        <fullName evidence="2">BatA bacteroides aerotolerance operon</fullName>
    </submittedName>
</protein>
<dbReference type="Proteomes" id="UP000029224">
    <property type="component" value="Unassembled WGS sequence"/>
</dbReference>
<dbReference type="EMBL" id="BBMT01000012">
    <property type="protein sequence ID" value="GAL36675.1"/>
    <property type="molecule type" value="Genomic_DNA"/>
</dbReference>
<keyword evidence="1" id="KW-0812">Transmembrane</keyword>
<comment type="caution">
    <text evidence="2">The sequence shown here is derived from an EMBL/GenBank/DDBJ whole genome shotgun (WGS) entry which is preliminary data.</text>
</comment>
<evidence type="ECO:0000256" key="1">
    <source>
        <dbReference type="SAM" id="Phobius"/>
    </source>
</evidence>
<reference evidence="2 3" key="1">
    <citation type="submission" date="2014-09" db="EMBL/GenBank/DDBJ databases">
        <title>Vibrio maritimus JCM 19240. (C210) whole genome shotgun sequence.</title>
        <authorList>
            <person name="Sawabe T."/>
            <person name="Meirelles P."/>
            <person name="Nakanishi M."/>
            <person name="Sayaka M."/>
            <person name="Hattori M."/>
            <person name="Ohkuma M."/>
        </authorList>
    </citation>
    <scope>NUCLEOTIDE SEQUENCE [LARGE SCALE GENOMIC DNA]</scope>
    <source>
        <strain evidence="2 3">JCM 19240</strain>
    </source>
</reference>
<name>A0A090T9L4_9VIBR</name>
<accession>A0A090T9L4</accession>
<feature type="transmembrane region" description="Helical" evidence="1">
    <location>
        <begin position="6"/>
        <end position="24"/>
    </location>
</feature>
<sequence>MSGFSFEWWWMFFALPLPILIYQLRSVTTVRAQIALPHMVGVSGRISQRDKLCKVMAILGWVALVTASARPVWFDEPLPFTLNIAI</sequence>
<keyword evidence="3" id="KW-1185">Reference proteome</keyword>
<organism evidence="2 3">
    <name type="scientific">Vibrio maritimus</name>
    <dbReference type="NCBI Taxonomy" id="990268"/>
    <lineage>
        <taxon>Bacteria</taxon>
        <taxon>Pseudomonadati</taxon>
        <taxon>Pseudomonadota</taxon>
        <taxon>Gammaproteobacteria</taxon>
        <taxon>Vibrionales</taxon>
        <taxon>Vibrionaceae</taxon>
        <taxon>Vibrio</taxon>
    </lineage>
</organism>
<evidence type="ECO:0000313" key="2">
    <source>
        <dbReference type="EMBL" id="GAL36675.1"/>
    </source>
</evidence>
<feature type="transmembrane region" description="Helical" evidence="1">
    <location>
        <begin position="55"/>
        <end position="73"/>
    </location>
</feature>
<proteinExistence type="predicted"/>
<reference evidence="2 3" key="2">
    <citation type="submission" date="2014-09" db="EMBL/GenBank/DDBJ databases">
        <authorList>
            <consortium name="NBRP consortium"/>
            <person name="Sawabe T."/>
            <person name="Meirelles P."/>
            <person name="Nakanishi M."/>
            <person name="Sayaka M."/>
            <person name="Hattori M."/>
            <person name="Ohkuma M."/>
        </authorList>
    </citation>
    <scope>NUCLEOTIDE SEQUENCE [LARGE SCALE GENOMIC DNA]</scope>
    <source>
        <strain evidence="2 3">JCM 19240</strain>
    </source>
</reference>